<sequence length="419" mass="49939">MNYRFISKFLVLTFRDLTLKNVIKQSLISIMLIILLSIVFNENHTIFQFIVFLYLFLSGSVVSLATKFFFTKNDLKMLGFEMHTFEFNLFYIIQRYFRDTFITNSLVFIGLEIFLIYQNLEYAVLLLLVYSLHFILSPIEHLIFFNNVIETTIALVIKTIFLIGFSFLTVNGLTEFAWLILVIFYVVYTVVIYSLSFKVSGLDNNFTDRIEDKLRIIKKVDLFLFRDLIFMYKPFFSSLVNLVLFLILFADRGKIGYYLIFILTIYRGLNSFFIKKDSKKEYILTISDKIFWDEQLKKVDIKKVKIQKLNFSFLAWFIFSILGLLVALILHYYNTKYFSLFILISFVLMISDYLYMVVKDKREKKFITMAHYFIYGFFWISLLFVKELFIQSVLTTVFMLVVIFIILITYLGRSKFEEV</sequence>
<proteinExistence type="predicted"/>
<feature type="transmembrane region" description="Helical" evidence="1">
    <location>
        <begin position="21"/>
        <end position="40"/>
    </location>
</feature>
<feature type="transmembrane region" description="Helical" evidence="1">
    <location>
        <begin position="390"/>
        <end position="411"/>
    </location>
</feature>
<evidence type="ECO:0000256" key="1">
    <source>
        <dbReference type="SAM" id="Phobius"/>
    </source>
</evidence>
<feature type="transmembrane region" description="Helical" evidence="1">
    <location>
        <begin position="152"/>
        <end position="170"/>
    </location>
</feature>
<keyword evidence="3" id="KW-1185">Reference proteome</keyword>
<feature type="transmembrane region" description="Helical" evidence="1">
    <location>
        <begin position="176"/>
        <end position="195"/>
    </location>
</feature>
<dbReference type="RefSeq" id="WP_168722834.1">
    <property type="nucleotide sequence ID" value="NZ_JAAXPN010000016.1"/>
</dbReference>
<feature type="transmembrane region" description="Helical" evidence="1">
    <location>
        <begin position="228"/>
        <end position="249"/>
    </location>
</feature>
<dbReference type="Proteomes" id="UP000549765">
    <property type="component" value="Unassembled WGS sequence"/>
</dbReference>
<feature type="transmembrane region" description="Helical" evidence="1">
    <location>
        <begin position="311"/>
        <end position="331"/>
    </location>
</feature>
<dbReference type="AlphaFoldDB" id="A0A7X6N6P8"/>
<gene>
    <name evidence="2" type="ORF">HF964_09640</name>
</gene>
<accession>A0A7X6N6P8</accession>
<feature type="transmembrane region" description="Helical" evidence="1">
    <location>
        <begin position="337"/>
        <end position="354"/>
    </location>
</feature>
<keyword evidence="1" id="KW-1133">Transmembrane helix</keyword>
<dbReference type="EMBL" id="JAAXPN010000016">
    <property type="protein sequence ID" value="NKZ25043.1"/>
    <property type="molecule type" value="Genomic_DNA"/>
</dbReference>
<name>A0A7X6N6P8_9LACO</name>
<feature type="transmembrane region" description="Helical" evidence="1">
    <location>
        <begin position="101"/>
        <end position="117"/>
    </location>
</feature>
<comment type="caution">
    <text evidence="2">The sequence shown here is derived from an EMBL/GenBank/DDBJ whole genome shotgun (WGS) entry which is preliminary data.</text>
</comment>
<feature type="transmembrane region" description="Helical" evidence="1">
    <location>
        <begin position="255"/>
        <end position="274"/>
    </location>
</feature>
<reference evidence="2 3" key="1">
    <citation type="submission" date="2020-04" db="EMBL/GenBank/DDBJ databases">
        <title>MicrobeNet Type strains.</title>
        <authorList>
            <person name="Nicholson A.C."/>
        </authorList>
    </citation>
    <scope>NUCLEOTIDE SEQUENCE [LARGE SCALE GENOMIC DNA]</scope>
    <source>
        <strain evidence="2 3">CCUG 61472</strain>
    </source>
</reference>
<organism evidence="2 3">
    <name type="scientific">Periweissella fabalis</name>
    <dbReference type="NCBI Taxonomy" id="1070421"/>
    <lineage>
        <taxon>Bacteria</taxon>
        <taxon>Bacillati</taxon>
        <taxon>Bacillota</taxon>
        <taxon>Bacilli</taxon>
        <taxon>Lactobacillales</taxon>
        <taxon>Lactobacillaceae</taxon>
        <taxon>Periweissella</taxon>
    </lineage>
</organism>
<evidence type="ECO:0000313" key="2">
    <source>
        <dbReference type="EMBL" id="NKZ25043.1"/>
    </source>
</evidence>
<keyword evidence="1" id="KW-0812">Transmembrane</keyword>
<keyword evidence="1" id="KW-0472">Membrane</keyword>
<evidence type="ECO:0000313" key="3">
    <source>
        <dbReference type="Proteomes" id="UP000549765"/>
    </source>
</evidence>
<feature type="transmembrane region" description="Helical" evidence="1">
    <location>
        <begin position="46"/>
        <end position="70"/>
    </location>
</feature>
<feature type="transmembrane region" description="Helical" evidence="1">
    <location>
        <begin position="123"/>
        <end position="145"/>
    </location>
</feature>
<feature type="transmembrane region" description="Helical" evidence="1">
    <location>
        <begin position="366"/>
        <end position="384"/>
    </location>
</feature>
<protein>
    <submittedName>
        <fullName evidence="2">Uncharacterized protein</fullName>
    </submittedName>
</protein>